<comment type="subcellular location">
    <subcellularLocation>
        <location evidence="1">Nucleus</location>
    </subcellularLocation>
</comment>
<dbReference type="GO" id="GO:0003676">
    <property type="term" value="F:nucleic acid binding"/>
    <property type="evidence" value="ECO:0007669"/>
    <property type="project" value="InterPro"/>
</dbReference>
<feature type="region of interest" description="Disordered" evidence="10">
    <location>
        <begin position="1"/>
        <end position="32"/>
    </location>
</feature>
<keyword evidence="13" id="KW-1185">Reference proteome</keyword>
<dbReference type="InterPro" id="IPR013520">
    <property type="entry name" value="Ribonucl_H"/>
</dbReference>
<dbReference type="Pfam" id="PF00929">
    <property type="entry name" value="RNase_T"/>
    <property type="match status" value="1"/>
</dbReference>
<dbReference type="KEGG" id="slb:AWJ20_3615"/>
<protein>
    <recommendedName>
        <fullName evidence="3">RNA exonuclease 4</fullName>
    </recommendedName>
</protein>
<evidence type="ECO:0000256" key="6">
    <source>
        <dbReference type="ARBA" id="ARBA00022801"/>
    </source>
</evidence>
<evidence type="ECO:0000256" key="2">
    <source>
        <dbReference type="ARBA" id="ARBA00010489"/>
    </source>
</evidence>
<keyword evidence="8" id="KW-0539">Nucleus</keyword>
<dbReference type="GO" id="GO:0008408">
    <property type="term" value="F:3'-5' exonuclease activity"/>
    <property type="evidence" value="ECO:0007669"/>
    <property type="project" value="InterPro"/>
</dbReference>
<dbReference type="AlphaFoldDB" id="A0A170QY71"/>
<evidence type="ECO:0000256" key="3">
    <source>
        <dbReference type="ARBA" id="ARBA00016937"/>
    </source>
</evidence>
<dbReference type="GeneID" id="30035657"/>
<evidence type="ECO:0000256" key="1">
    <source>
        <dbReference type="ARBA" id="ARBA00004123"/>
    </source>
</evidence>
<dbReference type="Gene3D" id="3.30.420.10">
    <property type="entry name" value="Ribonuclease H-like superfamily/Ribonuclease H"/>
    <property type="match status" value="1"/>
</dbReference>
<name>A0A170QY71_9ASCO</name>
<dbReference type="PANTHER" id="PTHR12801:SF45">
    <property type="entry name" value="RNA EXONUCLEASE 4"/>
    <property type="match status" value="1"/>
</dbReference>
<dbReference type="SUPFAM" id="SSF53098">
    <property type="entry name" value="Ribonuclease H-like"/>
    <property type="match status" value="1"/>
</dbReference>
<dbReference type="CDD" id="cd06144">
    <property type="entry name" value="REX4_like"/>
    <property type="match status" value="1"/>
</dbReference>
<dbReference type="SMART" id="SM00479">
    <property type="entry name" value="EXOIII"/>
    <property type="match status" value="1"/>
</dbReference>
<accession>A0A170QY71</accession>
<keyword evidence="5" id="KW-0540">Nuclease</keyword>
<evidence type="ECO:0000256" key="8">
    <source>
        <dbReference type="ARBA" id="ARBA00023242"/>
    </source>
</evidence>
<dbReference type="Proteomes" id="UP000189580">
    <property type="component" value="Chromosome b"/>
</dbReference>
<keyword evidence="4" id="KW-0698">rRNA processing</keyword>
<dbReference type="GO" id="GO:0005634">
    <property type="term" value="C:nucleus"/>
    <property type="evidence" value="ECO:0007669"/>
    <property type="project" value="UniProtKB-SubCell"/>
</dbReference>
<comment type="similarity">
    <text evidence="2">Belongs to the REXO4 family.</text>
</comment>
<dbReference type="PANTHER" id="PTHR12801">
    <property type="entry name" value="RNA EXONUCLEASE REXO1 / RECO3 FAMILY MEMBER-RELATED"/>
    <property type="match status" value="1"/>
</dbReference>
<keyword evidence="7" id="KW-0269">Exonuclease</keyword>
<dbReference type="RefSeq" id="XP_018738443.1">
    <property type="nucleotide sequence ID" value="XM_018880644.1"/>
</dbReference>
<dbReference type="InterPro" id="IPR036397">
    <property type="entry name" value="RNaseH_sf"/>
</dbReference>
<sequence length="289" mass="31739">MAPSTSKALSSNWKELQKSLNKKSTDTKVTKKVGKGIKRNVGKSKIALVEKDRLGSKGPKVDTSRASNVTSALPAPELPPSVKAANLLLLDDIDLSIAGRPTSSLAYDARKTEMGRFIALDCEFVGTGPDGATSILARVSIVNYFGYVLLDTFVRPSERVTDWRTWVSGVTPRSVQGAPSLREVQNQASKILENRILVGHSVRHDLEVMGISHPRNDIRDTSSYSLFREVSKGRTPSLKTLSRHFIGLNIQSGEHSSIEDARATMLLYRLYKAGFEKKHSRNGGGYRSK</sequence>
<dbReference type="InterPro" id="IPR047021">
    <property type="entry name" value="REXO1/3/4-like"/>
</dbReference>
<dbReference type="InterPro" id="IPR012337">
    <property type="entry name" value="RNaseH-like_sf"/>
</dbReference>
<dbReference type="GO" id="GO:0006364">
    <property type="term" value="P:rRNA processing"/>
    <property type="evidence" value="ECO:0007669"/>
    <property type="project" value="UniProtKB-KW"/>
</dbReference>
<evidence type="ECO:0000256" key="4">
    <source>
        <dbReference type="ARBA" id="ARBA00022552"/>
    </source>
</evidence>
<evidence type="ECO:0000259" key="11">
    <source>
        <dbReference type="SMART" id="SM00479"/>
    </source>
</evidence>
<evidence type="ECO:0000313" key="13">
    <source>
        <dbReference type="Proteomes" id="UP000189580"/>
    </source>
</evidence>
<keyword evidence="6" id="KW-0378">Hydrolase</keyword>
<dbReference type="EMBL" id="CP014503">
    <property type="protein sequence ID" value="ANB15966.1"/>
    <property type="molecule type" value="Genomic_DNA"/>
</dbReference>
<comment type="function">
    <text evidence="9">Exoribonuclease involved in ribosome biosynthesis. Involved in the processing of ITS1, the internal transcribed spacer localized between the 18S and 5.8S rRNAs.</text>
</comment>
<feature type="domain" description="Exonuclease" evidence="11">
    <location>
        <begin position="116"/>
        <end position="277"/>
    </location>
</feature>
<organism evidence="12 13">
    <name type="scientific">Sugiyamaella lignohabitans</name>
    <dbReference type="NCBI Taxonomy" id="796027"/>
    <lineage>
        <taxon>Eukaryota</taxon>
        <taxon>Fungi</taxon>
        <taxon>Dikarya</taxon>
        <taxon>Ascomycota</taxon>
        <taxon>Saccharomycotina</taxon>
        <taxon>Dipodascomycetes</taxon>
        <taxon>Dipodascales</taxon>
        <taxon>Trichomonascaceae</taxon>
        <taxon>Sugiyamaella</taxon>
    </lineage>
</organism>
<dbReference type="InterPro" id="IPR037431">
    <property type="entry name" value="REX4_DEDDh_dom"/>
</dbReference>
<reference evidence="12 13" key="1">
    <citation type="submission" date="2016-02" db="EMBL/GenBank/DDBJ databases">
        <title>Complete genome sequence and transcriptome regulation of the pentose utilising yeast Sugiyamaella lignohabitans.</title>
        <authorList>
            <person name="Bellasio M."/>
            <person name="Peymann A."/>
            <person name="Valli M."/>
            <person name="Sipitzky M."/>
            <person name="Graf A."/>
            <person name="Sauer M."/>
            <person name="Marx H."/>
            <person name="Mattanovich D."/>
        </authorList>
    </citation>
    <scope>NUCLEOTIDE SEQUENCE [LARGE SCALE GENOMIC DNA]</scope>
    <source>
        <strain evidence="12 13">CBS 10342</strain>
    </source>
</reference>
<dbReference type="FunFam" id="3.30.420.10:FF:000007">
    <property type="entry name" value="Interferon-stimulated exonuclease gene 20"/>
    <property type="match status" value="1"/>
</dbReference>
<evidence type="ECO:0000256" key="5">
    <source>
        <dbReference type="ARBA" id="ARBA00022722"/>
    </source>
</evidence>
<evidence type="ECO:0000256" key="9">
    <source>
        <dbReference type="ARBA" id="ARBA00025599"/>
    </source>
</evidence>
<dbReference type="OrthoDB" id="8191639at2759"/>
<gene>
    <name evidence="12" type="primary">REX4</name>
    <name evidence="12" type="ORF">AWJ20_3615</name>
</gene>
<evidence type="ECO:0000313" key="12">
    <source>
        <dbReference type="EMBL" id="ANB15966.1"/>
    </source>
</evidence>
<dbReference type="GO" id="GO:0000027">
    <property type="term" value="P:ribosomal large subunit assembly"/>
    <property type="evidence" value="ECO:0007669"/>
    <property type="project" value="EnsemblFungi"/>
</dbReference>
<evidence type="ECO:0000256" key="10">
    <source>
        <dbReference type="SAM" id="MobiDB-lite"/>
    </source>
</evidence>
<evidence type="ECO:0000256" key="7">
    <source>
        <dbReference type="ARBA" id="ARBA00022839"/>
    </source>
</evidence>
<proteinExistence type="inferred from homology"/>
<feature type="compositionally biased region" description="Polar residues" evidence="10">
    <location>
        <begin position="1"/>
        <end position="14"/>
    </location>
</feature>